<evidence type="ECO:0000256" key="4">
    <source>
        <dbReference type="ARBA" id="ARBA00022989"/>
    </source>
</evidence>
<dbReference type="GO" id="GO:0005886">
    <property type="term" value="C:plasma membrane"/>
    <property type="evidence" value="ECO:0007669"/>
    <property type="project" value="UniProtKB-SubCell"/>
</dbReference>
<proteinExistence type="predicted"/>
<keyword evidence="2" id="KW-1003">Cell membrane</keyword>
<feature type="domain" description="Cache" evidence="8">
    <location>
        <begin position="50"/>
        <end position="285"/>
    </location>
</feature>
<feature type="transmembrane region" description="Helical" evidence="6">
    <location>
        <begin position="383"/>
        <end position="401"/>
    </location>
</feature>
<feature type="transmembrane region" description="Helical" evidence="6">
    <location>
        <begin position="21"/>
        <end position="42"/>
    </location>
</feature>
<protein>
    <submittedName>
        <fullName evidence="9">Uncharacterized protein</fullName>
    </submittedName>
</protein>
<dbReference type="Pfam" id="PF02687">
    <property type="entry name" value="FtsX"/>
    <property type="match status" value="1"/>
</dbReference>
<keyword evidence="5 6" id="KW-0472">Membrane</keyword>
<comment type="subcellular location">
    <subcellularLocation>
        <location evidence="1">Cell membrane</location>
        <topology evidence="1">Multi-pass membrane protein</topology>
    </subcellularLocation>
</comment>
<comment type="caution">
    <text evidence="9">The sequence shown here is derived from an EMBL/GenBank/DDBJ whole genome shotgun (WGS) entry which is preliminary data.</text>
</comment>
<evidence type="ECO:0000256" key="2">
    <source>
        <dbReference type="ARBA" id="ARBA00022475"/>
    </source>
</evidence>
<keyword evidence="4 6" id="KW-1133">Transmembrane helix</keyword>
<keyword evidence="3 6" id="KW-0812">Transmembrane</keyword>
<evidence type="ECO:0000259" key="8">
    <source>
        <dbReference type="Pfam" id="PF02743"/>
    </source>
</evidence>
<organism evidence="9">
    <name type="scientific">marine sediment metagenome</name>
    <dbReference type="NCBI Taxonomy" id="412755"/>
    <lineage>
        <taxon>unclassified sequences</taxon>
        <taxon>metagenomes</taxon>
        <taxon>ecological metagenomes</taxon>
    </lineage>
</organism>
<feature type="transmembrane region" description="Helical" evidence="6">
    <location>
        <begin position="354"/>
        <end position="377"/>
    </location>
</feature>
<dbReference type="Gene3D" id="3.30.450.20">
    <property type="entry name" value="PAS domain"/>
    <property type="match status" value="1"/>
</dbReference>
<dbReference type="CDD" id="cd12912">
    <property type="entry name" value="PDC2_MCP_like"/>
    <property type="match status" value="1"/>
</dbReference>
<evidence type="ECO:0000256" key="5">
    <source>
        <dbReference type="ARBA" id="ARBA00023136"/>
    </source>
</evidence>
<feature type="transmembrane region" description="Helical" evidence="6">
    <location>
        <begin position="451"/>
        <end position="469"/>
    </location>
</feature>
<evidence type="ECO:0000256" key="1">
    <source>
        <dbReference type="ARBA" id="ARBA00004651"/>
    </source>
</evidence>
<dbReference type="InterPro" id="IPR003838">
    <property type="entry name" value="ABC3_permease_C"/>
</dbReference>
<dbReference type="InterPro" id="IPR033479">
    <property type="entry name" value="dCache_1"/>
</dbReference>
<reference evidence="9" key="1">
    <citation type="journal article" date="2015" name="Nature">
        <title>Complex archaea that bridge the gap between prokaryotes and eukaryotes.</title>
        <authorList>
            <person name="Spang A."/>
            <person name="Saw J.H."/>
            <person name="Jorgensen S.L."/>
            <person name="Zaremba-Niedzwiedzka K."/>
            <person name="Martijn J."/>
            <person name="Lind A.E."/>
            <person name="van Eijk R."/>
            <person name="Schleper C."/>
            <person name="Guy L."/>
            <person name="Ettema T.J."/>
        </authorList>
    </citation>
    <scope>NUCLEOTIDE SEQUENCE</scope>
</reference>
<evidence type="ECO:0000256" key="6">
    <source>
        <dbReference type="SAM" id="Phobius"/>
    </source>
</evidence>
<evidence type="ECO:0000256" key="3">
    <source>
        <dbReference type="ARBA" id="ARBA00022692"/>
    </source>
</evidence>
<accession>A0A0F9C8E4</accession>
<feature type="transmembrane region" description="Helical" evidence="6">
    <location>
        <begin position="304"/>
        <end position="323"/>
    </location>
</feature>
<feature type="transmembrane region" description="Helical" evidence="6">
    <location>
        <begin position="413"/>
        <end position="431"/>
    </location>
</feature>
<dbReference type="Pfam" id="PF02743">
    <property type="entry name" value="dCache_1"/>
    <property type="match status" value="1"/>
</dbReference>
<sequence>MDHEERISEGALASGGMRFKVLLIILLLLVVSIIVILNLFFYQSYEAEMASQINAQQIIIAKTIVLSIDSTMEHLKEEVVSLAGLLSERGLDKGGLDDFVQYAFEELNEDIRIDIVIFDTRGSVLLSTNEAYSMSDEDLGLYAGSSSLPPSQVNMLPGGDNFLELKVITPIRRRSDLLGAIMMIINIDDFNRKFIAPIKVGERGHAWVMDEEGTLIYHPTMPEMVGRNIRTPSQECFECHISFNAERQILESPDVGFSSYVAPYGEDKLLAFARASQIGWIVFVSVPYSEVTASIKNSMRLQSLLVIIIFISTLAVAFIMIMINRQRLRAEAPGAVLDDHTRWRRPLVRAAQSLNLLGLASIGLIVLTMAAMITLAANVSLTANAQVIGVLRLVGARDTYIARAFVRRFTLRALGGAAGGAALGMVAVALLPDTGSAGAFLTGLGFSGFGWLAPLTIPPLAGAIAFWATRHAAFRALKEVT</sequence>
<name>A0A0F9C8E4_9ZZZZ</name>
<feature type="domain" description="ABC3 transporter permease C-terminal" evidence="7">
    <location>
        <begin position="362"/>
        <end position="466"/>
    </location>
</feature>
<dbReference type="EMBL" id="LAZR01034389">
    <property type="protein sequence ID" value="KKL45429.1"/>
    <property type="molecule type" value="Genomic_DNA"/>
</dbReference>
<evidence type="ECO:0000259" key="7">
    <source>
        <dbReference type="Pfam" id="PF02687"/>
    </source>
</evidence>
<gene>
    <name evidence="9" type="ORF">LCGC14_2355760</name>
</gene>
<dbReference type="AlphaFoldDB" id="A0A0F9C8E4"/>
<evidence type="ECO:0000313" key="9">
    <source>
        <dbReference type="EMBL" id="KKL45429.1"/>
    </source>
</evidence>